<organism evidence="3 4">
    <name type="scientific">Solitalea agri</name>
    <dbReference type="NCBI Taxonomy" id="2953739"/>
    <lineage>
        <taxon>Bacteria</taxon>
        <taxon>Pseudomonadati</taxon>
        <taxon>Bacteroidota</taxon>
        <taxon>Sphingobacteriia</taxon>
        <taxon>Sphingobacteriales</taxon>
        <taxon>Sphingobacteriaceae</taxon>
        <taxon>Solitalea</taxon>
    </lineage>
</organism>
<dbReference type="EMBL" id="JAMWYS010000003">
    <property type="protein sequence ID" value="MCO4291352.1"/>
    <property type="molecule type" value="Genomic_DNA"/>
</dbReference>
<keyword evidence="1" id="KW-0238">DNA-binding</keyword>
<dbReference type="SUPFAM" id="SSF47413">
    <property type="entry name" value="lambda repressor-like DNA-binding domains"/>
    <property type="match status" value="1"/>
</dbReference>
<comment type="caution">
    <text evidence="3">The sequence shown here is derived from an EMBL/GenBank/DDBJ whole genome shotgun (WGS) entry which is preliminary data.</text>
</comment>
<gene>
    <name evidence="3" type="ORF">NF867_00565</name>
</gene>
<dbReference type="PROSITE" id="PS50943">
    <property type="entry name" value="HTH_CROC1"/>
    <property type="match status" value="1"/>
</dbReference>
<keyword evidence="4" id="KW-1185">Reference proteome</keyword>
<evidence type="ECO:0000259" key="2">
    <source>
        <dbReference type="PROSITE" id="PS50943"/>
    </source>
</evidence>
<evidence type="ECO:0000313" key="3">
    <source>
        <dbReference type="EMBL" id="MCO4291352.1"/>
    </source>
</evidence>
<reference evidence="3" key="1">
    <citation type="submission" date="2022-06" db="EMBL/GenBank/DDBJ databases">
        <title>Solitalea sp. MAHUQ-68 isolated from rhizospheric soil.</title>
        <authorList>
            <person name="Huq M.A."/>
        </authorList>
    </citation>
    <scope>NUCLEOTIDE SEQUENCE</scope>
    <source>
        <strain evidence="3">MAHUQ-68</strain>
    </source>
</reference>
<proteinExistence type="predicted"/>
<dbReference type="SMART" id="SM00530">
    <property type="entry name" value="HTH_XRE"/>
    <property type="match status" value="1"/>
</dbReference>
<dbReference type="GO" id="GO:0003677">
    <property type="term" value="F:DNA binding"/>
    <property type="evidence" value="ECO:0007669"/>
    <property type="project" value="UniProtKB-KW"/>
</dbReference>
<dbReference type="Proteomes" id="UP001155182">
    <property type="component" value="Unassembled WGS sequence"/>
</dbReference>
<name>A0A9X2JAF3_9SPHI</name>
<dbReference type="RefSeq" id="WP_252585545.1">
    <property type="nucleotide sequence ID" value="NZ_JAMWYS010000003.1"/>
</dbReference>
<dbReference type="PANTHER" id="PTHR46558:SF11">
    <property type="entry name" value="HTH-TYPE TRANSCRIPTIONAL REGULATOR XRE"/>
    <property type="match status" value="1"/>
</dbReference>
<dbReference type="InterPro" id="IPR001387">
    <property type="entry name" value="Cro/C1-type_HTH"/>
</dbReference>
<dbReference type="AlphaFoldDB" id="A0A9X2JAF3"/>
<dbReference type="Gene3D" id="1.10.260.40">
    <property type="entry name" value="lambda repressor-like DNA-binding domains"/>
    <property type="match status" value="1"/>
</dbReference>
<dbReference type="Pfam" id="PF01381">
    <property type="entry name" value="HTH_3"/>
    <property type="match status" value="1"/>
</dbReference>
<accession>A0A9X2JAF3</accession>
<dbReference type="CDD" id="cd00093">
    <property type="entry name" value="HTH_XRE"/>
    <property type="match status" value="1"/>
</dbReference>
<evidence type="ECO:0000313" key="4">
    <source>
        <dbReference type="Proteomes" id="UP001155182"/>
    </source>
</evidence>
<dbReference type="PANTHER" id="PTHR46558">
    <property type="entry name" value="TRACRIPTIONAL REGULATORY PROTEIN-RELATED-RELATED"/>
    <property type="match status" value="1"/>
</dbReference>
<protein>
    <submittedName>
        <fullName evidence="3">Helix-turn-helix transcriptional regulator</fullName>
    </submittedName>
</protein>
<dbReference type="InterPro" id="IPR010982">
    <property type="entry name" value="Lambda_DNA-bd_dom_sf"/>
</dbReference>
<feature type="domain" description="HTH cro/C1-type" evidence="2">
    <location>
        <begin position="7"/>
        <end position="61"/>
    </location>
</feature>
<sequence length="111" mass="12878">MTTGAILKAFRERNNLSQETVASFLGIRREMLSYYENDSREAPLDVLEKLADLYGADLADFFETDNDQIQANIAFAFRADGIHESDFYQISQFRKVVKNYFKILELELTHD</sequence>
<evidence type="ECO:0000256" key="1">
    <source>
        <dbReference type="ARBA" id="ARBA00023125"/>
    </source>
</evidence>